<sequence length="63" mass="7371">MRQNEHKVFTNDLMYDTISGVLHLPNTDYEPKFDLSSSAYDLKPADARTKYGEWTILDDPDYK</sequence>
<dbReference type="AlphaFoldDB" id="A0A930FPQ2"/>
<organism evidence="1 2">
    <name type="scientific">Dialister invisus</name>
    <dbReference type="NCBI Taxonomy" id="218538"/>
    <lineage>
        <taxon>Bacteria</taxon>
        <taxon>Bacillati</taxon>
        <taxon>Bacillota</taxon>
        <taxon>Negativicutes</taxon>
        <taxon>Veillonellales</taxon>
        <taxon>Veillonellaceae</taxon>
        <taxon>Dialister</taxon>
    </lineage>
</organism>
<name>A0A930FPQ2_9FIRM</name>
<proteinExistence type="predicted"/>
<dbReference type="EMBL" id="JABZMK010000052">
    <property type="protein sequence ID" value="MBF1129766.1"/>
    <property type="molecule type" value="Genomic_DNA"/>
</dbReference>
<evidence type="ECO:0000313" key="1">
    <source>
        <dbReference type="EMBL" id="MBF1129766.1"/>
    </source>
</evidence>
<gene>
    <name evidence="1" type="ORF">HXL70_06970</name>
</gene>
<comment type="caution">
    <text evidence="1">The sequence shown here is derived from an EMBL/GenBank/DDBJ whole genome shotgun (WGS) entry which is preliminary data.</text>
</comment>
<evidence type="ECO:0000313" key="2">
    <source>
        <dbReference type="Proteomes" id="UP000757890"/>
    </source>
</evidence>
<protein>
    <submittedName>
        <fullName evidence="1">Uncharacterized protein</fullName>
    </submittedName>
</protein>
<accession>A0A930FPQ2</accession>
<reference evidence="1" key="1">
    <citation type="submission" date="2020-04" db="EMBL/GenBank/DDBJ databases">
        <title>Deep metagenomics examines the oral microbiome during advanced dental caries in children, revealing novel taxa and co-occurrences with host molecules.</title>
        <authorList>
            <person name="Baker J.L."/>
            <person name="Morton J.T."/>
            <person name="Dinis M."/>
            <person name="Alvarez R."/>
            <person name="Tran N.C."/>
            <person name="Knight R."/>
            <person name="Edlund A."/>
        </authorList>
    </citation>
    <scope>NUCLEOTIDE SEQUENCE</scope>
    <source>
        <strain evidence="1">JCVI_32_bin.14</strain>
    </source>
</reference>
<dbReference type="Proteomes" id="UP000757890">
    <property type="component" value="Unassembled WGS sequence"/>
</dbReference>